<dbReference type="InterPro" id="IPR057744">
    <property type="entry name" value="OTAase-like"/>
</dbReference>
<dbReference type="Pfam" id="PF01979">
    <property type="entry name" value="Amidohydro_1"/>
    <property type="match status" value="1"/>
</dbReference>
<organism evidence="2">
    <name type="scientific">freshwater metagenome</name>
    <dbReference type="NCBI Taxonomy" id="449393"/>
    <lineage>
        <taxon>unclassified sequences</taxon>
        <taxon>metagenomes</taxon>
        <taxon>ecological metagenomes</taxon>
    </lineage>
</organism>
<accession>A0A6J7Q5N7</accession>
<dbReference type="SUPFAM" id="SSF51556">
    <property type="entry name" value="Metallo-dependent hydrolases"/>
    <property type="match status" value="1"/>
</dbReference>
<proteinExistence type="predicted"/>
<reference evidence="2" key="1">
    <citation type="submission" date="2020-05" db="EMBL/GenBank/DDBJ databases">
        <authorList>
            <person name="Chiriac C."/>
            <person name="Salcher M."/>
            <person name="Ghai R."/>
            <person name="Kavagutti S V."/>
        </authorList>
    </citation>
    <scope>NUCLEOTIDE SEQUENCE</scope>
</reference>
<dbReference type="AlphaFoldDB" id="A0A6J7Q5N7"/>
<evidence type="ECO:0000259" key="1">
    <source>
        <dbReference type="Pfam" id="PF01979"/>
    </source>
</evidence>
<dbReference type="GO" id="GO:0016810">
    <property type="term" value="F:hydrolase activity, acting on carbon-nitrogen (but not peptide) bonds"/>
    <property type="evidence" value="ECO:0007669"/>
    <property type="project" value="InterPro"/>
</dbReference>
<dbReference type="Gene3D" id="3.20.20.140">
    <property type="entry name" value="Metal-dependent hydrolases"/>
    <property type="match status" value="1"/>
</dbReference>
<dbReference type="InterPro" id="IPR051781">
    <property type="entry name" value="Metallo-dep_Hydrolase"/>
</dbReference>
<dbReference type="CDD" id="cd01299">
    <property type="entry name" value="Met_dep_hydrolase_A"/>
    <property type="match status" value="1"/>
</dbReference>
<dbReference type="InterPro" id="IPR032466">
    <property type="entry name" value="Metal_Hydrolase"/>
</dbReference>
<dbReference type="PANTHER" id="PTHR43135">
    <property type="entry name" value="ALPHA-D-RIBOSE 1-METHYLPHOSPHONATE 5-TRIPHOSPHATE DIPHOSPHATASE"/>
    <property type="match status" value="1"/>
</dbReference>
<dbReference type="PANTHER" id="PTHR43135:SF3">
    <property type="entry name" value="ALPHA-D-RIBOSE 1-METHYLPHOSPHONATE 5-TRIPHOSPHATE DIPHOSPHATASE"/>
    <property type="match status" value="1"/>
</dbReference>
<feature type="domain" description="Amidohydrolase-related" evidence="1">
    <location>
        <begin position="53"/>
        <end position="407"/>
    </location>
</feature>
<dbReference type="InterPro" id="IPR006680">
    <property type="entry name" value="Amidohydro-rel"/>
</dbReference>
<name>A0A6J7Q5N7_9ZZZZ</name>
<protein>
    <submittedName>
        <fullName evidence="2">Unannotated protein</fullName>
    </submittedName>
</protein>
<gene>
    <name evidence="2" type="ORF">UFOPK3992_01299</name>
</gene>
<dbReference type="SUPFAM" id="SSF51338">
    <property type="entry name" value="Composite domain of metallo-dependent hydrolases"/>
    <property type="match status" value="1"/>
</dbReference>
<dbReference type="InterPro" id="IPR011059">
    <property type="entry name" value="Metal-dep_hydrolase_composite"/>
</dbReference>
<dbReference type="EMBL" id="CAFBOZ010000189">
    <property type="protein sequence ID" value="CAB5012566.1"/>
    <property type="molecule type" value="Genomic_DNA"/>
</dbReference>
<sequence>MSGILLENARVFDGVDMLGEGLSVLVTGDRITEVSDGPIVAPGARRIDVRGRTLMPGLIDLHVHAYASHVSPAKIDRADAPYRTAHAVRMLGHALDCGFTTVRDIGGGDWSLSRAIQDRLIRAPRFFYAGKMMSMTGGHGDMREMGERQHISGYCRCESMNALCVIADGVDECVKAVREELRRGAHCIKIMASGGVVSPTDPIWMNQFREDEIRSIVGECTDRRTYVSAHCHPASAIRRCVEFGVRCIEHGTLMDAETAEYVAEKGAYVVPTLAIGFALKEAGAQLGLPPASREKVDVVFEQTLLGLEHMRRAGIKLGFGTDLLGETYVQQCREFTIRSEVFSSLEILRQATSISAEILMKQDELGCVRAGAYADLIVVNGDPLADLSLLAADGTQVPLVVRDGEIVKNRLEQAA</sequence>
<evidence type="ECO:0000313" key="2">
    <source>
        <dbReference type="EMBL" id="CAB5012566.1"/>
    </source>
</evidence>
<dbReference type="Gene3D" id="2.30.40.10">
    <property type="entry name" value="Urease, subunit C, domain 1"/>
    <property type="match status" value="1"/>
</dbReference>